<dbReference type="PANTHER" id="PTHR43450:SF4">
    <property type="entry name" value="ASPARTATE--TRNA LIGASE"/>
    <property type="match status" value="1"/>
</dbReference>
<dbReference type="SUPFAM" id="SSF55681">
    <property type="entry name" value="Class II aaRS and biotin synthetases"/>
    <property type="match status" value="1"/>
</dbReference>
<keyword evidence="8" id="KW-1185">Reference proteome</keyword>
<dbReference type="PANTHER" id="PTHR43450">
    <property type="entry name" value="ASPARTYL-TRNA SYNTHETASE"/>
    <property type="match status" value="1"/>
</dbReference>
<keyword evidence="2" id="KW-0436">Ligase</keyword>
<evidence type="ECO:0000256" key="4">
    <source>
        <dbReference type="ARBA" id="ARBA00022840"/>
    </source>
</evidence>
<dbReference type="GO" id="GO:0017101">
    <property type="term" value="C:aminoacyl-tRNA synthetase multienzyme complex"/>
    <property type="evidence" value="ECO:0007669"/>
    <property type="project" value="TreeGrafter"/>
</dbReference>
<gene>
    <name evidence="7" type="ORF">PENSTE_c011G09312</name>
</gene>
<dbReference type="InterPro" id="IPR045864">
    <property type="entry name" value="aa-tRNA-synth_II/BPL/LPL"/>
</dbReference>
<dbReference type="InterPro" id="IPR004364">
    <property type="entry name" value="Aa-tRNA-synt_II"/>
</dbReference>
<dbReference type="Pfam" id="PF00152">
    <property type="entry name" value="tRNA-synt_2"/>
    <property type="match status" value="1"/>
</dbReference>
<evidence type="ECO:0000313" key="8">
    <source>
        <dbReference type="Proteomes" id="UP000191285"/>
    </source>
</evidence>
<feature type="region of interest" description="Disordered" evidence="5">
    <location>
        <begin position="67"/>
        <end position="111"/>
    </location>
</feature>
<evidence type="ECO:0000256" key="3">
    <source>
        <dbReference type="ARBA" id="ARBA00022741"/>
    </source>
</evidence>
<comment type="caution">
    <text evidence="7">The sequence shown here is derived from an EMBL/GenBank/DDBJ whole genome shotgun (WGS) entry which is preliminary data.</text>
</comment>
<dbReference type="EMBL" id="MLKD01000011">
    <property type="protein sequence ID" value="OQE21728.1"/>
    <property type="molecule type" value="Genomic_DNA"/>
</dbReference>
<keyword evidence="1" id="KW-0963">Cytoplasm</keyword>
<dbReference type="InterPro" id="IPR004523">
    <property type="entry name" value="Asp-tRNA_synthase_2"/>
</dbReference>
<protein>
    <recommendedName>
        <fullName evidence="6">Aminoacyl-tRNA synthetase class II (D/K/N) domain-containing protein</fullName>
    </recommendedName>
</protein>
<dbReference type="Gene3D" id="3.30.930.10">
    <property type="entry name" value="Bira Bifunctional Protein, Domain 2"/>
    <property type="match status" value="1"/>
</dbReference>
<dbReference type="OrthoDB" id="372395at2759"/>
<dbReference type="GO" id="GO:0004815">
    <property type="term" value="F:aspartate-tRNA ligase activity"/>
    <property type="evidence" value="ECO:0007669"/>
    <property type="project" value="InterPro"/>
</dbReference>
<keyword evidence="4" id="KW-0067">ATP-binding</keyword>
<dbReference type="STRING" id="303698.A0A1V6T5W0"/>
<evidence type="ECO:0000259" key="6">
    <source>
        <dbReference type="Pfam" id="PF00152"/>
    </source>
</evidence>
<reference evidence="8" key="1">
    <citation type="journal article" date="2017" name="Nat. Microbiol.">
        <title>Global analysis of biosynthetic gene clusters reveals vast potential of secondary metabolite production in Penicillium species.</title>
        <authorList>
            <person name="Nielsen J.C."/>
            <person name="Grijseels S."/>
            <person name="Prigent S."/>
            <person name="Ji B."/>
            <person name="Dainat J."/>
            <person name="Nielsen K.F."/>
            <person name="Frisvad J.C."/>
            <person name="Workman M."/>
            <person name="Nielsen J."/>
        </authorList>
    </citation>
    <scope>NUCLEOTIDE SEQUENCE [LARGE SCALE GENOMIC DNA]</scope>
    <source>
        <strain evidence="8">IBT 24891</strain>
    </source>
</reference>
<evidence type="ECO:0000256" key="2">
    <source>
        <dbReference type="ARBA" id="ARBA00022598"/>
    </source>
</evidence>
<sequence>MARVTSSQRIHLLDEVRASMTRAKIDPDNKEWQGYITAFNAGMPPHGGLGLGVNRLLQGFLGLDDIPDSTQANDDAQGSDEENVRLSDDESAQSVIITDQGTRTSQEQGWPEKATIYRNRLSLPQGILCYEPGSSSSEASSLYYENTLPVQVQISQFNALKPGVVDRDILAYKEGGPTHGHLYTPRIPRGLEKDPKDGWPPAGCELTDDWVVKVLQLLPISPRKNKWLSTYDTDGHVKSDGPNMGDVPIAWFN</sequence>
<accession>A0A1V6T5W0</accession>
<evidence type="ECO:0000256" key="5">
    <source>
        <dbReference type="SAM" id="MobiDB-lite"/>
    </source>
</evidence>
<feature type="compositionally biased region" description="Polar residues" evidence="5">
    <location>
        <begin position="92"/>
        <end position="108"/>
    </location>
</feature>
<dbReference type="Proteomes" id="UP000191285">
    <property type="component" value="Unassembled WGS sequence"/>
</dbReference>
<dbReference type="GO" id="GO:0006422">
    <property type="term" value="P:aspartyl-tRNA aminoacylation"/>
    <property type="evidence" value="ECO:0007669"/>
    <property type="project" value="InterPro"/>
</dbReference>
<name>A0A1V6T5W0_9EURO</name>
<dbReference type="AlphaFoldDB" id="A0A1V6T5W0"/>
<proteinExistence type="predicted"/>
<dbReference type="GO" id="GO:0005524">
    <property type="term" value="F:ATP binding"/>
    <property type="evidence" value="ECO:0007669"/>
    <property type="project" value="InterPro"/>
</dbReference>
<organism evidence="7 8">
    <name type="scientific">Penicillium steckii</name>
    <dbReference type="NCBI Taxonomy" id="303698"/>
    <lineage>
        <taxon>Eukaryota</taxon>
        <taxon>Fungi</taxon>
        <taxon>Dikarya</taxon>
        <taxon>Ascomycota</taxon>
        <taxon>Pezizomycotina</taxon>
        <taxon>Eurotiomycetes</taxon>
        <taxon>Eurotiomycetidae</taxon>
        <taxon>Eurotiales</taxon>
        <taxon>Aspergillaceae</taxon>
        <taxon>Penicillium</taxon>
    </lineage>
</organism>
<evidence type="ECO:0000313" key="7">
    <source>
        <dbReference type="EMBL" id="OQE21728.1"/>
    </source>
</evidence>
<dbReference type="GO" id="GO:0005829">
    <property type="term" value="C:cytosol"/>
    <property type="evidence" value="ECO:0007669"/>
    <property type="project" value="TreeGrafter"/>
</dbReference>
<evidence type="ECO:0000256" key="1">
    <source>
        <dbReference type="ARBA" id="ARBA00022490"/>
    </source>
</evidence>
<keyword evidence="3" id="KW-0547">Nucleotide-binding</keyword>
<dbReference type="GO" id="GO:0003723">
    <property type="term" value="F:RNA binding"/>
    <property type="evidence" value="ECO:0007669"/>
    <property type="project" value="TreeGrafter"/>
</dbReference>
<feature type="domain" description="Aminoacyl-tRNA synthetase class II (D/K/N)" evidence="6">
    <location>
        <begin position="5"/>
        <end position="68"/>
    </location>
</feature>